<reference evidence="1 2" key="1">
    <citation type="journal article" date="2013" name="PLoS ONE">
        <title>Genomic and secretomic analyses reveal unique features of the lignocellulolytic enzyme system of Penicillium decumbens.</title>
        <authorList>
            <person name="Liu G."/>
            <person name="Zhang L."/>
            <person name="Wei X."/>
            <person name="Zou G."/>
            <person name="Qin Y."/>
            <person name="Ma L."/>
            <person name="Li J."/>
            <person name="Zheng H."/>
            <person name="Wang S."/>
            <person name="Wang C."/>
            <person name="Xun L."/>
            <person name="Zhao G.-P."/>
            <person name="Zhou Z."/>
            <person name="Qu Y."/>
        </authorList>
    </citation>
    <scope>NUCLEOTIDE SEQUENCE [LARGE SCALE GENOMIC DNA]</scope>
    <source>
        <strain evidence="2">114-2 / CGMCC 5302</strain>
    </source>
</reference>
<gene>
    <name evidence="1" type="ORF">PDE_03588</name>
</gene>
<evidence type="ECO:0000313" key="1">
    <source>
        <dbReference type="EMBL" id="EPS28642.1"/>
    </source>
</evidence>
<dbReference type="Proteomes" id="UP000019376">
    <property type="component" value="Unassembled WGS sequence"/>
</dbReference>
<organism evidence="1 2">
    <name type="scientific">Penicillium oxalicum (strain 114-2 / CGMCC 5302)</name>
    <name type="common">Penicillium decumbens</name>
    <dbReference type="NCBI Taxonomy" id="933388"/>
    <lineage>
        <taxon>Eukaryota</taxon>
        <taxon>Fungi</taxon>
        <taxon>Dikarya</taxon>
        <taxon>Ascomycota</taxon>
        <taxon>Pezizomycotina</taxon>
        <taxon>Eurotiomycetes</taxon>
        <taxon>Eurotiomycetidae</taxon>
        <taxon>Eurotiales</taxon>
        <taxon>Aspergillaceae</taxon>
        <taxon>Penicillium</taxon>
    </lineage>
</organism>
<accession>S8B2I8</accession>
<dbReference type="HOGENOM" id="CLU_1434888_0_0_1"/>
<protein>
    <submittedName>
        <fullName evidence="1">Uncharacterized protein</fullName>
    </submittedName>
</protein>
<proteinExistence type="predicted"/>
<dbReference type="EMBL" id="KB644411">
    <property type="protein sequence ID" value="EPS28642.1"/>
    <property type="molecule type" value="Genomic_DNA"/>
</dbReference>
<sequence>MAGASSSSVSETWSPGHSRIQKDLCPHGAATQSAQRTDEHRYLSGAANGPLRVGWGGGVFSLLFEPPPLGCHCDGQACRFFFWYDAMVVAHWAGRGVPSSEACQAGSYHYCFRASHPYFALKSGRGREGPVRWTLDSEKTHGTEAKYIATPYPSSCVWDWGDDFEFPATGDEAGRRRLIHDDASEDSIL</sequence>
<evidence type="ECO:0000313" key="2">
    <source>
        <dbReference type="Proteomes" id="UP000019376"/>
    </source>
</evidence>
<name>S8B2I8_PENO1</name>
<dbReference type="AlphaFoldDB" id="S8B2I8"/>
<keyword evidence="2" id="KW-1185">Reference proteome</keyword>